<accession>A0A4T0IJD9</accession>
<feature type="compositionally biased region" description="Polar residues" evidence="1">
    <location>
        <begin position="83"/>
        <end position="96"/>
    </location>
</feature>
<organism evidence="2 3">
    <name type="scientific">Wallemia ichthyophaga</name>
    <dbReference type="NCBI Taxonomy" id="245174"/>
    <lineage>
        <taxon>Eukaryota</taxon>
        <taxon>Fungi</taxon>
        <taxon>Dikarya</taxon>
        <taxon>Basidiomycota</taxon>
        <taxon>Wallemiomycotina</taxon>
        <taxon>Wallemiomycetes</taxon>
        <taxon>Wallemiales</taxon>
        <taxon>Wallemiaceae</taxon>
        <taxon>Wallemia</taxon>
    </lineage>
</organism>
<evidence type="ECO:0000313" key="2">
    <source>
        <dbReference type="EMBL" id="TIB29980.1"/>
    </source>
</evidence>
<name>A0A4T0IJD9_WALIC</name>
<dbReference type="Proteomes" id="UP000310689">
    <property type="component" value="Unassembled WGS sequence"/>
</dbReference>
<sequence length="108" mass="12157">MQRIFGKIPAIAAINTPSTILRGISTTSVKLKANERLRDEEIVHAFDRISVVDALTGKPQRAEDSSEVLRRLERSKYRLELVSQSADTPLTRATNTARRKKKQGGRRN</sequence>
<reference evidence="2 3" key="1">
    <citation type="submission" date="2019-03" db="EMBL/GenBank/DDBJ databases">
        <title>Sequencing 23 genomes of Wallemia ichthyophaga.</title>
        <authorList>
            <person name="Gostincar C."/>
        </authorList>
    </citation>
    <scope>NUCLEOTIDE SEQUENCE [LARGE SCALE GENOMIC DNA]</scope>
    <source>
        <strain evidence="2 3">EXF-6200</strain>
    </source>
</reference>
<evidence type="ECO:0000256" key="1">
    <source>
        <dbReference type="SAM" id="MobiDB-lite"/>
    </source>
</evidence>
<proteinExistence type="predicted"/>
<feature type="region of interest" description="Disordered" evidence="1">
    <location>
        <begin position="83"/>
        <end position="108"/>
    </location>
</feature>
<protein>
    <submittedName>
        <fullName evidence="2">Uncharacterized protein</fullName>
    </submittedName>
</protein>
<feature type="compositionally biased region" description="Basic residues" evidence="1">
    <location>
        <begin position="97"/>
        <end position="108"/>
    </location>
</feature>
<comment type="caution">
    <text evidence="2">The sequence shown here is derived from an EMBL/GenBank/DDBJ whole genome shotgun (WGS) entry which is preliminary data.</text>
</comment>
<dbReference type="EMBL" id="SPOI01000276">
    <property type="protein sequence ID" value="TIB29980.1"/>
    <property type="molecule type" value="Genomic_DNA"/>
</dbReference>
<gene>
    <name evidence="2" type="ORF">E3P86_03576</name>
</gene>
<evidence type="ECO:0000313" key="3">
    <source>
        <dbReference type="Proteomes" id="UP000310689"/>
    </source>
</evidence>
<dbReference type="AlphaFoldDB" id="A0A4T0IJD9"/>